<feature type="domain" description="Protein kinase" evidence="7">
    <location>
        <begin position="36"/>
        <end position="74"/>
    </location>
</feature>
<evidence type="ECO:0000256" key="6">
    <source>
        <dbReference type="SAM" id="MobiDB-lite"/>
    </source>
</evidence>
<evidence type="ECO:0000259" key="7">
    <source>
        <dbReference type="PROSITE" id="PS50011"/>
    </source>
</evidence>
<dbReference type="GO" id="GO:0004674">
    <property type="term" value="F:protein serine/threonine kinase activity"/>
    <property type="evidence" value="ECO:0007669"/>
    <property type="project" value="UniProtKB-KW"/>
</dbReference>
<accession>A0AAN9JNR2</accession>
<evidence type="ECO:0000256" key="5">
    <source>
        <dbReference type="ARBA" id="ARBA00022840"/>
    </source>
</evidence>
<evidence type="ECO:0000313" key="9">
    <source>
        <dbReference type="Proteomes" id="UP001359559"/>
    </source>
</evidence>
<evidence type="ECO:0000256" key="4">
    <source>
        <dbReference type="ARBA" id="ARBA00022777"/>
    </source>
</evidence>
<evidence type="ECO:0000256" key="3">
    <source>
        <dbReference type="ARBA" id="ARBA00022741"/>
    </source>
</evidence>
<dbReference type="PROSITE" id="PS50011">
    <property type="entry name" value="PROTEIN_KINASE_DOM"/>
    <property type="match status" value="1"/>
</dbReference>
<evidence type="ECO:0000256" key="1">
    <source>
        <dbReference type="ARBA" id="ARBA00022527"/>
    </source>
</evidence>
<keyword evidence="4" id="KW-0418">Kinase</keyword>
<dbReference type="EMBL" id="JAYKXN010000003">
    <property type="protein sequence ID" value="KAK7302655.1"/>
    <property type="molecule type" value="Genomic_DNA"/>
</dbReference>
<keyword evidence="2" id="KW-0808">Transferase</keyword>
<dbReference type="Gene3D" id="3.30.200.20">
    <property type="entry name" value="Phosphorylase Kinase, domain 1"/>
    <property type="match status" value="1"/>
</dbReference>
<evidence type="ECO:0000256" key="2">
    <source>
        <dbReference type="ARBA" id="ARBA00022679"/>
    </source>
</evidence>
<keyword evidence="9" id="KW-1185">Reference proteome</keyword>
<dbReference type="AlphaFoldDB" id="A0AAN9JNR2"/>
<protein>
    <recommendedName>
        <fullName evidence="7">Protein kinase domain-containing protein</fullName>
    </recommendedName>
</protein>
<dbReference type="InterPro" id="IPR000719">
    <property type="entry name" value="Prot_kinase_dom"/>
</dbReference>
<dbReference type="PANTHER" id="PTHR27002:SF1037">
    <property type="entry name" value="TYROSINE KINASE FAMILY PROTEIN"/>
    <property type="match status" value="1"/>
</dbReference>
<dbReference type="Proteomes" id="UP001359559">
    <property type="component" value="Unassembled WGS sequence"/>
</dbReference>
<sequence>MKLRRTTPDMGQRNHNEDQAPPFFDINTILAATNNFSVENKIGEGGFGPVYRGKLPHGQEIAVKRLSKTSKQGI</sequence>
<dbReference type="GO" id="GO:0005886">
    <property type="term" value="C:plasma membrane"/>
    <property type="evidence" value="ECO:0007669"/>
    <property type="project" value="TreeGrafter"/>
</dbReference>
<evidence type="ECO:0000313" key="8">
    <source>
        <dbReference type="EMBL" id="KAK7302655.1"/>
    </source>
</evidence>
<proteinExistence type="predicted"/>
<name>A0AAN9JNR2_CLITE</name>
<dbReference type="InterPro" id="IPR011009">
    <property type="entry name" value="Kinase-like_dom_sf"/>
</dbReference>
<dbReference type="PANTHER" id="PTHR27002">
    <property type="entry name" value="RECEPTOR-LIKE SERINE/THREONINE-PROTEIN KINASE SD1-8"/>
    <property type="match status" value="1"/>
</dbReference>
<dbReference type="GO" id="GO:0005524">
    <property type="term" value="F:ATP binding"/>
    <property type="evidence" value="ECO:0007669"/>
    <property type="project" value="UniProtKB-KW"/>
</dbReference>
<reference evidence="8 9" key="1">
    <citation type="submission" date="2024-01" db="EMBL/GenBank/DDBJ databases">
        <title>The genomes of 5 underutilized Papilionoideae crops provide insights into root nodulation and disease resistance.</title>
        <authorList>
            <person name="Yuan L."/>
        </authorList>
    </citation>
    <scope>NUCLEOTIDE SEQUENCE [LARGE SCALE GENOMIC DNA]</scope>
    <source>
        <strain evidence="8">LY-2023</strain>
        <tissue evidence="8">Leaf</tissue>
    </source>
</reference>
<gene>
    <name evidence="8" type="ORF">RJT34_13548</name>
</gene>
<dbReference type="SUPFAM" id="SSF56112">
    <property type="entry name" value="Protein kinase-like (PK-like)"/>
    <property type="match status" value="1"/>
</dbReference>
<keyword evidence="1" id="KW-0723">Serine/threonine-protein kinase</keyword>
<comment type="caution">
    <text evidence="8">The sequence shown here is derived from an EMBL/GenBank/DDBJ whole genome shotgun (WGS) entry which is preliminary data.</text>
</comment>
<organism evidence="8 9">
    <name type="scientific">Clitoria ternatea</name>
    <name type="common">Butterfly pea</name>
    <dbReference type="NCBI Taxonomy" id="43366"/>
    <lineage>
        <taxon>Eukaryota</taxon>
        <taxon>Viridiplantae</taxon>
        <taxon>Streptophyta</taxon>
        <taxon>Embryophyta</taxon>
        <taxon>Tracheophyta</taxon>
        <taxon>Spermatophyta</taxon>
        <taxon>Magnoliopsida</taxon>
        <taxon>eudicotyledons</taxon>
        <taxon>Gunneridae</taxon>
        <taxon>Pentapetalae</taxon>
        <taxon>rosids</taxon>
        <taxon>fabids</taxon>
        <taxon>Fabales</taxon>
        <taxon>Fabaceae</taxon>
        <taxon>Papilionoideae</taxon>
        <taxon>50 kb inversion clade</taxon>
        <taxon>NPAAA clade</taxon>
        <taxon>indigoferoid/millettioid clade</taxon>
        <taxon>Phaseoleae</taxon>
        <taxon>Clitoria</taxon>
    </lineage>
</organism>
<keyword evidence="3" id="KW-0547">Nucleotide-binding</keyword>
<keyword evidence="5" id="KW-0067">ATP-binding</keyword>
<feature type="region of interest" description="Disordered" evidence="6">
    <location>
        <begin position="1"/>
        <end position="21"/>
    </location>
</feature>